<evidence type="ECO:0000256" key="5">
    <source>
        <dbReference type="ARBA" id="ARBA00023136"/>
    </source>
</evidence>
<keyword evidence="3 6" id="KW-0812">Transmembrane</keyword>
<evidence type="ECO:0000313" key="7">
    <source>
        <dbReference type="EMBL" id="SFR44365.1"/>
    </source>
</evidence>
<dbReference type="STRING" id="555875.SAMN04488124_1389"/>
<feature type="transmembrane region" description="Helical" evidence="6">
    <location>
        <begin position="53"/>
        <end position="82"/>
    </location>
</feature>
<keyword evidence="2" id="KW-1003">Cell membrane</keyword>
<dbReference type="Pfam" id="PF07681">
    <property type="entry name" value="DoxX"/>
    <property type="match status" value="1"/>
</dbReference>
<dbReference type="GO" id="GO:0005886">
    <property type="term" value="C:plasma membrane"/>
    <property type="evidence" value="ECO:0007669"/>
    <property type="project" value="UniProtKB-SubCell"/>
</dbReference>
<evidence type="ECO:0000256" key="3">
    <source>
        <dbReference type="ARBA" id="ARBA00022692"/>
    </source>
</evidence>
<reference evidence="8" key="1">
    <citation type="submission" date="2016-10" db="EMBL/GenBank/DDBJ databases">
        <authorList>
            <person name="Varghese N."/>
            <person name="Submissions S."/>
        </authorList>
    </citation>
    <scope>NUCLEOTIDE SEQUENCE [LARGE SCALE GENOMIC DNA]</scope>
    <source>
        <strain evidence="8">CGMCC 1.8711</strain>
    </source>
</reference>
<keyword evidence="4 6" id="KW-1133">Transmembrane helix</keyword>
<dbReference type="Proteomes" id="UP000243250">
    <property type="component" value="Unassembled WGS sequence"/>
</dbReference>
<dbReference type="OrthoDB" id="333702at2157"/>
<sequence>MINRLLLVVARVAFGAKFARDGYDNLSNIDDMVGYADSVGVPFPNVLVPAASAMLLVGGVLLAVGLAPLLGVAGIAAFLLGVTPQMHDFWNMEGDQRDDEFDAFVRNASFVGAAAAFAVAIRERGEN</sequence>
<evidence type="ECO:0000256" key="4">
    <source>
        <dbReference type="ARBA" id="ARBA00022989"/>
    </source>
</evidence>
<dbReference type="InterPro" id="IPR032808">
    <property type="entry name" value="DoxX"/>
</dbReference>
<name>A0A1I6GQ49_9EURY</name>
<organism evidence="7 8">
    <name type="scientific">Halogeometricum limi</name>
    <dbReference type="NCBI Taxonomy" id="555875"/>
    <lineage>
        <taxon>Archaea</taxon>
        <taxon>Methanobacteriati</taxon>
        <taxon>Methanobacteriota</taxon>
        <taxon>Stenosarchaea group</taxon>
        <taxon>Halobacteria</taxon>
        <taxon>Halobacteriales</taxon>
        <taxon>Haloferacaceae</taxon>
        <taxon>Halogeometricum</taxon>
    </lineage>
</organism>
<comment type="subcellular location">
    <subcellularLocation>
        <location evidence="1">Cell membrane</location>
        <topology evidence="1">Multi-pass membrane protein</topology>
    </subcellularLocation>
</comment>
<evidence type="ECO:0000256" key="2">
    <source>
        <dbReference type="ARBA" id="ARBA00022475"/>
    </source>
</evidence>
<dbReference type="InterPro" id="IPR051907">
    <property type="entry name" value="DoxX-like_oxidoreductase"/>
</dbReference>
<dbReference type="EMBL" id="FOYS01000002">
    <property type="protein sequence ID" value="SFR44365.1"/>
    <property type="molecule type" value="Genomic_DNA"/>
</dbReference>
<accession>A0A1I6GQ49</accession>
<gene>
    <name evidence="7" type="ORF">SAMN04488124_1389</name>
</gene>
<evidence type="ECO:0000313" key="8">
    <source>
        <dbReference type="Proteomes" id="UP000243250"/>
    </source>
</evidence>
<keyword evidence="5 6" id="KW-0472">Membrane</keyword>
<dbReference type="PANTHER" id="PTHR33452">
    <property type="entry name" value="OXIDOREDUCTASE CATD-RELATED"/>
    <property type="match status" value="1"/>
</dbReference>
<dbReference type="RefSeq" id="WP_089878351.1">
    <property type="nucleotide sequence ID" value="NZ_FOYS01000002.1"/>
</dbReference>
<evidence type="ECO:0000256" key="1">
    <source>
        <dbReference type="ARBA" id="ARBA00004651"/>
    </source>
</evidence>
<evidence type="ECO:0000256" key="6">
    <source>
        <dbReference type="SAM" id="Phobius"/>
    </source>
</evidence>
<dbReference type="AlphaFoldDB" id="A0A1I6GQ49"/>
<protein>
    <submittedName>
        <fullName evidence="7">Uncharacterized membrane protein YphA, DoxX/SURF4 family</fullName>
    </submittedName>
</protein>
<dbReference type="PANTHER" id="PTHR33452:SF1">
    <property type="entry name" value="INNER MEMBRANE PROTEIN YPHA-RELATED"/>
    <property type="match status" value="1"/>
</dbReference>
<keyword evidence="8" id="KW-1185">Reference proteome</keyword>
<proteinExistence type="predicted"/>